<dbReference type="AlphaFoldDB" id="A0A8H4WSK2"/>
<dbReference type="EMBL" id="JABEXW010001016">
    <property type="protein sequence ID" value="KAF4949233.1"/>
    <property type="molecule type" value="Genomic_DNA"/>
</dbReference>
<evidence type="ECO:0000313" key="1">
    <source>
        <dbReference type="EMBL" id="KAF4949233.1"/>
    </source>
</evidence>
<protein>
    <recommendedName>
        <fullName evidence="3">F-box domain-containing protein</fullName>
    </recommendedName>
</protein>
<reference evidence="1" key="2">
    <citation type="submission" date="2020-05" db="EMBL/GenBank/DDBJ databases">
        <authorList>
            <person name="Kim H.-S."/>
            <person name="Proctor R.H."/>
            <person name="Brown D.W."/>
        </authorList>
    </citation>
    <scope>NUCLEOTIDE SEQUENCE</scope>
    <source>
        <strain evidence="1">NRRL 20472</strain>
    </source>
</reference>
<gene>
    <name evidence="1" type="ORF">FSARC_13539</name>
</gene>
<reference evidence="1" key="1">
    <citation type="journal article" date="2020" name="BMC Genomics">
        <title>Correction to: Identification and distribution of gene clusters required for synthesis of sphingolipid metabolism inhibitors in diverse species of the filamentous fungus Fusarium.</title>
        <authorList>
            <person name="Kim H.S."/>
            <person name="Lohmar J.M."/>
            <person name="Busman M."/>
            <person name="Brown D.W."/>
            <person name="Naumann T.A."/>
            <person name="Divon H.H."/>
            <person name="Lysoe E."/>
            <person name="Uhlig S."/>
            <person name="Proctor R.H."/>
        </authorList>
    </citation>
    <scope>NUCLEOTIDE SEQUENCE</scope>
    <source>
        <strain evidence="1">NRRL 20472</strain>
    </source>
</reference>
<name>A0A8H4WSK2_9HYPO</name>
<keyword evidence="2" id="KW-1185">Reference proteome</keyword>
<organism evidence="1 2">
    <name type="scientific">Fusarium sarcochroum</name>
    <dbReference type="NCBI Taxonomy" id="1208366"/>
    <lineage>
        <taxon>Eukaryota</taxon>
        <taxon>Fungi</taxon>
        <taxon>Dikarya</taxon>
        <taxon>Ascomycota</taxon>
        <taxon>Pezizomycotina</taxon>
        <taxon>Sordariomycetes</taxon>
        <taxon>Hypocreomycetidae</taxon>
        <taxon>Hypocreales</taxon>
        <taxon>Nectriaceae</taxon>
        <taxon>Fusarium</taxon>
        <taxon>Fusarium lateritium species complex</taxon>
    </lineage>
</organism>
<dbReference type="SUPFAM" id="SSF81383">
    <property type="entry name" value="F-box domain"/>
    <property type="match status" value="1"/>
</dbReference>
<sequence length="277" mass="31296">MATPENTEAILRTCSYHRRTFYEPLAKNDLSKIPKSLSQSCDSTASNPGILPTELMAMVALNLDIVSLLQARQASRCFRAVATELLEYKRIMQHGLRGVDALLRTGLGSEFSVKDLHAALIRPDCELCGEFGGLLFLPCCTRCCYNCLKNAPETAVLDRSQTIDRYPLEVLGNRGAHTYLIKKALESTKIRSLMTYKSKKRTDGFWDEYYYQFGVLASDLFKAYRKCGELNEKATRKLEKGCFDLRSKSCIAYPWLNLETTTIEHGVPEAFPEDVNF</sequence>
<dbReference type="InterPro" id="IPR036047">
    <property type="entry name" value="F-box-like_dom_sf"/>
</dbReference>
<dbReference type="OrthoDB" id="2687876at2759"/>
<dbReference type="Proteomes" id="UP000622797">
    <property type="component" value="Unassembled WGS sequence"/>
</dbReference>
<accession>A0A8H4WSK2</accession>
<comment type="caution">
    <text evidence="1">The sequence shown here is derived from an EMBL/GenBank/DDBJ whole genome shotgun (WGS) entry which is preliminary data.</text>
</comment>
<evidence type="ECO:0008006" key="3">
    <source>
        <dbReference type="Google" id="ProtNLM"/>
    </source>
</evidence>
<evidence type="ECO:0000313" key="2">
    <source>
        <dbReference type="Proteomes" id="UP000622797"/>
    </source>
</evidence>
<proteinExistence type="predicted"/>